<organism evidence="3 4">
    <name type="scientific">Coprinopsis cinerea (strain Okayama-7 / 130 / ATCC MYA-4618 / FGSC 9003)</name>
    <name type="common">Inky cap fungus</name>
    <name type="synonym">Hormographiella aspergillata</name>
    <dbReference type="NCBI Taxonomy" id="240176"/>
    <lineage>
        <taxon>Eukaryota</taxon>
        <taxon>Fungi</taxon>
        <taxon>Dikarya</taxon>
        <taxon>Basidiomycota</taxon>
        <taxon>Agaricomycotina</taxon>
        <taxon>Agaricomycetes</taxon>
        <taxon>Agaricomycetidae</taxon>
        <taxon>Agaricales</taxon>
        <taxon>Agaricineae</taxon>
        <taxon>Psathyrellaceae</taxon>
        <taxon>Coprinopsis</taxon>
    </lineage>
</organism>
<feature type="compositionally biased region" description="Basic and acidic residues" evidence="1">
    <location>
        <begin position="541"/>
        <end position="553"/>
    </location>
</feature>
<feature type="compositionally biased region" description="Basic and acidic residues" evidence="1">
    <location>
        <begin position="689"/>
        <end position="714"/>
    </location>
</feature>
<evidence type="ECO:0000259" key="2">
    <source>
        <dbReference type="PROSITE" id="PS50020"/>
    </source>
</evidence>
<feature type="compositionally biased region" description="Pro residues" evidence="1">
    <location>
        <begin position="977"/>
        <end position="987"/>
    </location>
</feature>
<feature type="compositionally biased region" description="Basic and acidic residues" evidence="1">
    <location>
        <begin position="798"/>
        <end position="810"/>
    </location>
</feature>
<feature type="compositionally biased region" description="Polar residues" evidence="1">
    <location>
        <begin position="651"/>
        <end position="668"/>
    </location>
</feature>
<proteinExistence type="predicted"/>
<evidence type="ECO:0000256" key="1">
    <source>
        <dbReference type="SAM" id="MobiDB-lite"/>
    </source>
</evidence>
<feature type="compositionally biased region" description="Basic and acidic residues" evidence="1">
    <location>
        <begin position="520"/>
        <end position="530"/>
    </location>
</feature>
<feature type="compositionally biased region" description="Basic residues" evidence="1">
    <location>
        <begin position="1149"/>
        <end position="1166"/>
    </location>
</feature>
<dbReference type="InterPro" id="IPR001202">
    <property type="entry name" value="WW_dom"/>
</dbReference>
<feature type="compositionally biased region" description="Basic and acidic residues" evidence="1">
    <location>
        <begin position="880"/>
        <end position="912"/>
    </location>
</feature>
<keyword evidence="4" id="KW-1185">Reference proteome</keyword>
<dbReference type="HOGENOM" id="CLU_256207_0_0_1"/>
<dbReference type="Proteomes" id="UP000001861">
    <property type="component" value="Unassembled WGS sequence"/>
</dbReference>
<dbReference type="InterPro" id="IPR036020">
    <property type="entry name" value="WW_dom_sf"/>
</dbReference>
<feature type="region of interest" description="Disordered" evidence="1">
    <location>
        <begin position="1"/>
        <end position="1166"/>
    </location>
</feature>
<feature type="compositionally biased region" description="Basic and acidic residues" evidence="1">
    <location>
        <begin position="462"/>
        <end position="499"/>
    </location>
</feature>
<dbReference type="SUPFAM" id="SSF51045">
    <property type="entry name" value="WW domain"/>
    <property type="match status" value="1"/>
</dbReference>
<feature type="compositionally biased region" description="Acidic residues" evidence="1">
    <location>
        <begin position="1"/>
        <end position="18"/>
    </location>
</feature>
<protein>
    <recommendedName>
        <fullName evidence="2">WW domain-containing protein</fullName>
    </recommendedName>
</protein>
<dbReference type="CDD" id="cd00201">
    <property type="entry name" value="WW"/>
    <property type="match status" value="1"/>
</dbReference>
<dbReference type="InParanoid" id="A8P5N1"/>
<feature type="compositionally biased region" description="Basic and acidic residues" evidence="1">
    <location>
        <begin position="1068"/>
        <end position="1090"/>
    </location>
</feature>
<dbReference type="OMA" id="CEDFYGS"/>
<feature type="compositionally biased region" description="Basic and acidic residues" evidence="1">
    <location>
        <begin position="157"/>
        <end position="175"/>
    </location>
</feature>
<feature type="compositionally biased region" description="Polar residues" evidence="1">
    <location>
        <begin position="128"/>
        <end position="137"/>
    </location>
</feature>
<feature type="compositionally biased region" description="Polar residues" evidence="1">
    <location>
        <begin position="276"/>
        <end position="294"/>
    </location>
</feature>
<sequence>MDDENEVLDWGNEDDEQQQEAPNPTDYDDNDDDAVSLGEESPEPEPRRQETPHIDETVPQKQISSEESTSRPQETTPAPQPSREDSTRPKNGSPSRPQQIHQPPARLTHALPPKPTVQDVPIAPATAKATSMKSVSSRAAPKKANGAPTTKNPSSTDLDRDLPPDWEIRYSRKGEPYYWNTRTRESRWTRPAHSVGDGSPLAPSVSDGRQATASPALSKRAAQPNSPHRGSSQLDEPHNRVADPLSHEDRYYRPSGGDVLPRRSASRRDDHRNGSAADTSRDYASSSRSRNVTGADSREPPLSQWRGREPEEGSSSARHAPVPARRERSPPREYPSREDRTSSNAEPRRLPKELQAGRPPSDDEHSSRLQNETNTAPRRRPSVSPPPSAHRHLAPSYDERPQVLPEELSSSATAAPGPARRREKASRFGPSIVPPEGQPRPSTIPVRTDELWARYSQSTSNERPRRASPDNNRQNDRSNDRDSRQEEHWKQREKDHPDPQRSQSSNATPAPYSTNQTRSDGGRSEGDNRYSDSQALSKGKNSYDDPKRPHSDPEGSTQSTKDDADTRGGNPMASIHPTRLQAMAQEEKKKPVVTSSPIILPIYDGRGYEGPMPPRNPRAYRASSSATGRARAPAPAPEEPKPKPPHGPRSLTATVGSYNNIAKPANTNPPVAEHAPLPPPPAAPSRQPLPERGREMVRDNGWPKRSPERREEPRPAAGYGPNSARQSERAREVPPALPPAPPARERPEPREPERRREPGRRGRRERERFASGTNQIPVVGDRYANRDAARKQPSPDARPSERPAPDDARDNPAPGKQVYERPDSAAPEPEPYRQRDPPSHLRDGDRAPRRPLSPPPRDFEQRKSQPNPIPPHLAPSGSYDARDSGWRSGSVEDERRYRDEPSGPPRRDEPDYRPGPPLRDSYRPSPQDSRRELPPRTESPPPNRETDSYAPRAPPAEPPQPRPSLSPTRGRTSFGGVPPPMVHPLPANPMLAMKEGKTSHEPPSAPPHVDDQERAEKRRRWGSPVRDDGPSSSTRNAHPDDRHRRGHPNDSFDYSSRPLPPRRRSRSRERSRSRSRSRGRDADMDVDRPHAPPLVRGNSLLERMEGVKDLPVPPTPSLRDRVGIPQKRHQHEMNGDSYEPGADGEVAMKRRRRAPGGRARRRDGKR</sequence>
<dbReference type="Pfam" id="PF00397">
    <property type="entry name" value="WW"/>
    <property type="match status" value="1"/>
</dbReference>
<dbReference type="KEGG" id="cci:CC1G_05537"/>
<feature type="compositionally biased region" description="Basic and acidic residues" evidence="1">
    <location>
        <begin position="324"/>
        <end position="352"/>
    </location>
</feature>
<dbReference type="PROSITE" id="PS50020">
    <property type="entry name" value="WW_DOMAIN_2"/>
    <property type="match status" value="1"/>
</dbReference>
<name>A8P5N1_COPC7</name>
<feature type="compositionally biased region" description="Basic and acidic residues" evidence="1">
    <location>
        <begin position="44"/>
        <end position="58"/>
    </location>
</feature>
<dbReference type="SMART" id="SM00456">
    <property type="entry name" value="WW"/>
    <property type="match status" value="1"/>
</dbReference>
<feature type="compositionally biased region" description="Pro residues" evidence="1">
    <location>
        <begin position="952"/>
        <end position="964"/>
    </location>
</feature>
<dbReference type="Gene3D" id="2.20.70.10">
    <property type="match status" value="1"/>
</dbReference>
<dbReference type="VEuPathDB" id="FungiDB:CC1G_05537"/>
<feature type="compositionally biased region" description="Basic and acidic residues" evidence="1">
    <location>
        <begin position="1037"/>
        <end position="1050"/>
    </location>
</feature>
<dbReference type="EMBL" id="AACS02000011">
    <property type="protein sequence ID" value="EAU82915.2"/>
    <property type="molecule type" value="Genomic_DNA"/>
</dbReference>
<dbReference type="PROSITE" id="PS01159">
    <property type="entry name" value="WW_DOMAIN_1"/>
    <property type="match status" value="1"/>
</dbReference>
<gene>
    <name evidence="3" type="ORF">CC1G_05537</name>
</gene>
<reference evidence="3 4" key="1">
    <citation type="journal article" date="2010" name="Proc. Natl. Acad. Sci. U.S.A.">
        <title>Insights into evolution of multicellular fungi from the assembled chromosomes of the mushroom Coprinopsis cinerea (Coprinus cinereus).</title>
        <authorList>
            <person name="Stajich J.E."/>
            <person name="Wilke S.K."/>
            <person name="Ahren D."/>
            <person name="Au C.H."/>
            <person name="Birren B.W."/>
            <person name="Borodovsky M."/>
            <person name="Burns C."/>
            <person name="Canback B."/>
            <person name="Casselton L.A."/>
            <person name="Cheng C.K."/>
            <person name="Deng J."/>
            <person name="Dietrich F.S."/>
            <person name="Fargo D.C."/>
            <person name="Farman M.L."/>
            <person name="Gathman A.C."/>
            <person name="Goldberg J."/>
            <person name="Guigo R."/>
            <person name="Hoegger P.J."/>
            <person name="Hooker J.B."/>
            <person name="Huggins A."/>
            <person name="James T.Y."/>
            <person name="Kamada T."/>
            <person name="Kilaru S."/>
            <person name="Kodira C."/>
            <person name="Kues U."/>
            <person name="Kupfer D."/>
            <person name="Kwan H.S."/>
            <person name="Lomsadze A."/>
            <person name="Li W."/>
            <person name="Lilly W.W."/>
            <person name="Ma L.J."/>
            <person name="Mackey A.J."/>
            <person name="Manning G."/>
            <person name="Martin F."/>
            <person name="Muraguchi H."/>
            <person name="Natvig D.O."/>
            <person name="Palmerini H."/>
            <person name="Ramesh M.A."/>
            <person name="Rehmeyer C.J."/>
            <person name="Roe B.A."/>
            <person name="Shenoy N."/>
            <person name="Stanke M."/>
            <person name="Ter-Hovhannisyan V."/>
            <person name="Tunlid A."/>
            <person name="Velagapudi R."/>
            <person name="Vision T.J."/>
            <person name="Zeng Q."/>
            <person name="Zolan M.E."/>
            <person name="Pukkila P.J."/>
        </authorList>
    </citation>
    <scope>NUCLEOTIDE SEQUENCE [LARGE SCALE GENOMIC DNA]</scope>
    <source>
        <strain evidence="4">Okayama-7 / 130 / ATCC MYA-4618 / FGSC 9003</strain>
    </source>
</reference>
<feature type="compositionally biased region" description="Basic and acidic residues" evidence="1">
    <location>
        <begin position="743"/>
        <end position="769"/>
    </location>
</feature>
<dbReference type="OrthoDB" id="548295at2759"/>
<accession>A8P5N1</accession>
<feature type="compositionally biased region" description="Basic and acidic residues" evidence="1">
    <location>
        <begin position="235"/>
        <end position="252"/>
    </location>
</feature>
<feature type="compositionally biased region" description="Polar residues" evidence="1">
    <location>
        <begin position="147"/>
        <end position="156"/>
    </location>
</feature>
<evidence type="ECO:0000313" key="4">
    <source>
        <dbReference type="Proteomes" id="UP000001861"/>
    </source>
</evidence>
<feature type="compositionally biased region" description="Low complexity" evidence="1">
    <location>
        <begin position="619"/>
        <end position="633"/>
    </location>
</feature>
<feature type="compositionally biased region" description="Polar residues" evidence="1">
    <location>
        <begin position="59"/>
        <end position="77"/>
    </location>
</feature>
<feature type="domain" description="WW" evidence="2">
    <location>
        <begin position="160"/>
        <end position="193"/>
    </location>
</feature>
<dbReference type="GeneID" id="6015581"/>
<dbReference type="AlphaFoldDB" id="A8P5N1"/>
<feature type="compositionally biased region" description="Polar residues" evidence="1">
    <location>
        <begin position="89"/>
        <end position="101"/>
    </location>
</feature>
<feature type="compositionally biased region" description="Basic and acidic residues" evidence="1">
    <location>
        <begin position="830"/>
        <end position="848"/>
    </location>
</feature>
<feature type="compositionally biased region" description="Polar residues" evidence="1">
    <location>
        <begin position="223"/>
        <end position="234"/>
    </location>
</feature>
<feature type="compositionally biased region" description="Polar residues" evidence="1">
    <location>
        <begin position="531"/>
        <end position="540"/>
    </location>
</feature>
<dbReference type="RefSeq" id="XP_001838984.2">
    <property type="nucleotide sequence ID" value="XM_001838932.2"/>
</dbReference>
<comment type="caution">
    <text evidence="3">The sequence shown here is derived from an EMBL/GenBank/DDBJ whole genome shotgun (WGS) entry which is preliminary data.</text>
</comment>
<feature type="compositionally biased region" description="Polar residues" evidence="1">
    <location>
        <begin position="500"/>
        <end position="519"/>
    </location>
</feature>
<evidence type="ECO:0000313" key="3">
    <source>
        <dbReference type="EMBL" id="EAU82915.2"/>
    </source>
</evidence>
<dbReference type="eggNOG" id="ENOG502SSQA">
    <property type="taxonomic scope" value="Eukaryota"/>
</dbReference>